<keyword evidence="1" id="KW-1133">Transmembrane helix</keyword>
<feature type="signal peptide" evidence="2">
    <location>
        <begin position="1"/>
        <end position="15"/>
    </location>
</feature>
<evidence type="ECO:0000256" key="1">
    <source>
        <dbReference type="SAM" id="Phobius"/>
    </source>
</evidence>
<comment type="caution">
    <text evidence="4">The sequence shown here is derived from an EMBL/GenBank/DDBJ whole genome shotgun (WGS) entry which is preliminary data.</text>
</comment>
<dbReference type="Gene3D" id="2.60.40.10">
    <property type="entry name" value="Immunoglobulins"/>
    <property type="match status" value="2"/>
</dbReference>
<reference evidence="4" key="1">
    <citation type="submission" date="2023-04" db="EMBL/GenBank/DDBJ databases">
        <title>Chromosome-level genome of Chaenocephalus aceratus.</title>
        <authorList>
            <person name="Park H."/>
        </authorList>
    </citation>
    <scope>NUCLEOTIDE SEQUENCE</scope>
    <source>
        <strain evidence="4">DE</strain>
        <tissue evidence="4">Muscle</tissue>
    </source>
</reference>
<dbReference type="InterPro" id="IPR007110">
    <property type="entry name" value="Ig-like_dom"/>
</dbReference>
<protein>
    <submittedName>
        <fullName evidence="4">Hemicentin-2</fullName>
    </submittedName>
</protein>
<keyword evidence="1" id="KW-0812">Transmembrane</keyword>
<dbReference type="InterPro" id="IPR013783">
    <property type="entry name" value="Ig-like_fold"/>
</dbReference>
<dbReference type="EMBL" id="JASDAP010000027">
    <property type="protein sequence ID" value="KAK1877367.1"/>
    <property type="molecule type" value="Genomic_DNA"/>
</dbReference>
<dbReference type="InterPro" id="IPR013768">
    <property type="entry name" value="ICAM_N"/>
</dbReference>
<proteinExistence type="predicted"/>
<dbReference type="Pfam" id="PF03921">
    <property type="entry name" value="ICAM_N"/>
    <property type="match status" value="1"/>
</dbReference>
<dbReference type="SUPFAM" id="SSF48726">
    <property type="entry name" value="Immunoglobulin"/>
    <property type="match status" value="2"/>
</dbReference>
<evidence type="ECO:0000256" key="2">
    <source>
        <dbReference type="SAM" id="SignalP"/>
    </source>
</evidence>
<evidence type="ECO:0000313" key="4">
    <source>
        <dbReference type="EMBL" id="KAK1877367.1"/>
    </source>
</evidence>
<dbReference type="InterPro" id="IPR036179">
    <property type="entry name" value="Ig-like_dom_sf"/>
</dbReference>
<sequence length="294" mass="32243">MKLFLVLSFVIACTGKPVSSSCEIEFSPPKVVVRFGDPFSLRCSSTSNQIDSMGWEAIYGTGTGLQDGVSSVALKIDSVKDWKMEPQCYVNLENGVQCSETLTFTVYKMPDSAFISQPSKMDPMVEGEKGYNGAQVWCEAKMLFSPPVQSLPKIQSKPQKLIVLYSPTFTTPENETFELSARNTIILNCTATGNPMPVYSWGFAHPIQQMKKNRNDSQLILTPSNRLPGTYNCTASNTQGSSTKYFTVIEVPRNRTTFAALVGGFVFLGAVLFIGGLLFVKPDGTFSFSKAGYL</sequence>
<name>A0AAD9B650_DISEL</name>
<dbReference type="AlphaFoldDB" id="A0AAD9B650"/>
<dbReference type="Proteomes" id="UP001228049">
    <property type="component" value="Unassembled WGS sequence"/>
</dbReference>
<dbReference type="PANTHER" id="PTHR13771">
    <property type="entry name" value="INTERCELLULAR ADHESION MOLECULE"/>
    <property type="match status" value="1"/>
</dbReference>
<evidence type="ECO:0000259" key="3">
    <source>
        <dbReference type="PROSITE" id="PS50835"/>
    </source>
</evidence>
<evidence type="ECO:0000313" key="5">
    <source>
        <dbReference type="Proteomes" id="UP001228049"/>
    </source>
</evidence>
<keyword evidence="2" id="KW-0732">Signal</keyword>
<dbReference type="Pfam" id="PF13895">
    <property type="entry name" value="Ig_2"/>
    <property type="match status" value="1"/>
</dbReference>
<keyword evidence="1" id="KW-0472">Membrane</keyword>
<dbReference type="GO" id="GO:0007155">
    <property type="term" value="P:cell adhesion"/>
    <property type="evidence" value="ECO:0007669"/>
    <property type="project" value="InterPro"/>
</dbReference>
<feature type="transmembrane region" description="Helical" evidence="1">
    <location>
        <begin position="258"/>
        <end position="280"/>
    </location>
</feature>
<dbReference type="InterPro" id="IPR047012">
    <property type="entry name" value="ICAM_VCAM"/>
</dbReference>
<dbReference type="PROSITE" id="PS50835">
    <property type="entry name" value="IG_LIKE"/>
    <property type="match status" value="1"/>
</dbReference>
<feature type="chain" id="PRO_5042225396" evidence="2">
    <location>
        <begin position="16"/>
        <end position="294"/>
    </location>
</feature>
<accession>A0AAD9B650</accession>
<dbReference type="PANTHER" id="PTHR13771:SF9">
    <property type="entry name" value="INTERCELLULAR ADHESION MOLECULE 5"/>
    <property type="match status" value="1"/>
</dbReference>
<dbReference type="GO" id="GO:0005178">
    <property type="term" value="F:integrin binding"/>
    <property type="evidence" value="ECO:0007669"/>
    <property type="project" value="InterPro"/>
</dbReference>
<keyword evidence="5" id="KW-1185">Reference proteome</keyword>
<feature type="domain" description="Ig-like" evidence="3">
    <location>
        <begin position="167"/>
        <end position="249"/>
    </location>
</feature>
<gene>
    <name evidence="4" type="ORF">KUDE01_002678</name>
</gene>
<organism evidence="4 5">
    <name type="scientific">Dissostichus eleginoides</name>
    <name type="common">Patagonian toothfish</name>
    <name type="synonym">Dissostichus amissus</name>
    <dbReference type="NCBI Taxonomy" id="100907"/>
    <lineage>
        <taxon>Eukaryota</taxon>
        <taxon>Metazoa</taxon>
        <taxon>Chordata</taxon>
        <taxon>Craniata</taxon>
        <taxon>Vertebrata</taxon>
        <taxon>Euteleostomi</taxon>
        <taxon>Actinopterygii</taxon>
        <taxon>Neopterygii</taxon>
        <taxon>Teleostei</taxon>
        <taxon>Neoteleostei</taxon>
        <taxon>Acanthomorphata</taxon>
        <taxon>Eupercaria</taxon>
        <taxon>Perciformes</taxon>
        <taxon>Notothenioidei</taxon>
        <taxon>Nototheniidae</taxon>
        <taxon>Dissostichus</taxon>
    </lineage>
</organism>